<comment type="caution">
    <text evidence="3">The sequence shown here is derived from an EMBL/GenBank/DDBJ whole genome shotgun (WGS) entry which is preliminary data.</text>
</comment>
<gene>
    <name evidence="3" type="ORF">Cgig2_030877</name>
</gene>
<feature type="domain" description="Trichome birefringence-like C-terminal" evidence="2">
    <location>
        <begin position="49"/>
        <end position="128"/>
    </location>
</feature>
<dbReference type="PANTHER" id="PTHR32285">
    <property type="entry name" value="PROTEIN TRICHOME BIREFRINGENCE-LIKE 9-RELATED"/>
    <property type="match status" value="1"/>
</dbReference>
<comment type="similarity">
    <text evidence="1">Belongs to the PC-esterase family. TBL subfamily.</text>
</comment>
<dbReference type="OrthoDB" id="1739608at2759"/>
<dbReference type="InterPro" id="IPR026057">
    <property type="entry name" value="TBL_C"/>
</dbReference>
<evidence type="ECO:0000256" key="1">
    <source>
        <dbReference type="ARBA" id="ARBA00007727"/>
    </source>
</evidence>
<evidence type="ECO:0000313" key="3">
    <source>
        <dbReference type="EMBL" id="KAJ8443109.1"/>
    </source>
</evidence>
<dbReference type="Proteomes" id="UP001153076">
    <property type="component" value="Unassembled WGS sequence"/>
</dbReference>
<reference evidence="3" key="1">
    <citation type="submission" date="2022-04" db="EMBL/GenBank/DDBJ databases">
        <title>Carnegiea gigantea Genome sequencing and assembly v2.</title>
        <authorList>
            <person name="Copetti D."/>
            <person name="Sanderson M.J."/>
            <person name="Burquez A."/>
            <person name="Wojciechowski M.F."/>
        </authorList>
    </citation>
    <scope>NUCLEOTIDE SEQUENCE</scope>
    <source>
        <strain evidence="3">SGP5-SGP5p</strain>
        <tissue evidence="3">Aerial part</tissue>
    </source>
</reference>
<accession>A0A9Q1KHS5</accession>
<dbReference type="AlphaFoldDB" id="A0A9Q1KHS5"/>
<evidence type="ECO:0000259" key="2">
    <source>
        <dbReference type="Pfam" id="PF13839"/>
    </source>
</evidence>
<protein>
    <recommendedName>
        <fullName evidence="2">Trichome birefringence-like C-terminal domain-containing protein</fullName>
    </recommendedName>
</protein>
<dbReference type="PANTHER" id="PTHR32285:SF57">
    <property type="entry name" value="XYLOGLUCAN O-ACETYLTRANSFERASE 1"/>
    <property type="match status" value="1"/>
</dbReference>
<sequence length="164" mass="18766">MKSHLLVITPMGNGSKITRILYDGQNCMAHGRPSKGNLYWRWKTRDCNLPRFSPQSFLQIPKGKHLAFGDSIARNQLESLLCMLSSFSPSNLVYSKGDDNKFRRWHFPSHNANVSVYWSPLLVKEIKKDVFNTTLKAIIQRKGFKSNGINVIVTTFSPHHFEGE</sequence>
<dbReference type="GO" id="GO:0005794">
    <property type="term" value="C:Golgi apparatus"/>
    <property type="evidence" value="ECO:0007669"/>
    <property type="project" value="TreeGrafter"/>
</dbReference>
<dbReference type="EMBL" id="JAKOGI010000126">
    <property type="protein sequence ID" value="KAJ8443109.1"/>
    <property type="molecule type" value="Genomic_DNA"/>
</dbReference>
<dbReference type="InterPro" id="IPR029962">
    <property type="entry name" value="TBL"/>
</dbReference>
<dbReference type="GO" id="GO:0016413">
    <property type="term" value="F:O-acetyltransferase activity"/>
    <property type="evidence" value="ECO:0007669"/>
    <property type="project" value="InterPro"/>
</dbReference>
<dbReference type="Pfam" id="PF13839">
    <property type="entry name" value="PC-Esterase"/>
    <property type="match status" value="1"/>
</dbReference>
<proteinExistence type="inferred from homology"/>
<keyword evidence="4" id="KW-1185">Reference proteome</keyword>
<organism evidence="3 4">
    <name type="scientific">Carnegiea gigantea</name>
    <dbReference type="NCBI Taxonomy" id="171969"/>
    <lineage>
        <taxon>Eukaryota</taxon>
        <taxon>Viridiplantae</taxon>
        <taxon>Streptophyta</taxon>
        <taxon>Embryophyta</taxon>
        <taxon>Tracheophyta</taxon>
        <taxon>Spermatophyta</taxon>
        <taxon>Magnoliopsida</taxon>
        <taxon>eudicotyledons</taxon>
        <taxon>Gunneridae</taxon>
        <taxon>Pentapetalae</taxon>
        <taxon>Caryophyllales</taxon>
        <taxon>Cactineae</taxon>
        <taxon>Cactaceae</taxon>
        <taxon>Cactoideae</taxon>
        <taxon>Echinocereeae</taxon>
        <taxon>Carnegiea</taxon>
    </lineage>
</organism>
<evidence type="ECO:0000313" key="4">
    <source>
        <dbReference type="Proteomes" id="UP001153076"/>
    </source>
</evidence>
<name>A0A9Q1KHS5_9CARY</name>